<keyword evidence="2" id="KW-1185">Reference proteome</keyword>
<dbReference type="EMBL" id="JBDIME010000003">
    <property type="protein sequence ID" value="MEN2789166.1"/>
    <property type="molecule type" value="Genomic_DNA"/>
</dbReference>
<organism evidence="1 2">
    <name type="scientific">Sphingomonas oligophenolica</name>
    <dbReference type="NCBI Taxonomy" id="301154"/>
    <lineage>
        <taxon>Bacteria</taxon>
        <taxon>Pseudomonadati</taxon>
        <taxon>Pseudomonadota</taxon>
        <taxon>Alphaproteobacteria</taxon>
        <taxon>Sphingomonadales</taxon>
        <taxon>Sphingomonadaceae</taxon>
        <taxon>Sphingomonas</taxon>
    </lineage>
</organism>
<dbReference type="InterPro" id="IPR010836">
    <property type="entry name" value="SapC"/>
</dbReference>
<protein>
    <submittedName>
        <fullName evidence="1">SapC family protein</fullName>
    </submittedName>
</protein>
<accession>A0ABU9Y021</accession>
<dbReference type="Pfam" id="PF07277">
    <property type="entry name" value="SapC"/>
    <property type="match status" value="1"/>
</dbReference>
<gene>
    <name evidence="1" type="ORF">ABC974_05980</name>
</gene>
<sequence>MTEQLELLNVESHGNLRMRIDTGAPHPHFVMVVLSEFPAAASSCPIFFAKDSATGDFYAAALFGFQPGEVLVESAAAGRACFQPLDLQRQGFFASEQNIAIDPAHPRFGAGATVALFEEDGTPSNALRKVQRIIGQLAGGVEATQSFIRELLRLKLIEPIDISLQFDDGERLSLDGLYTVSRDNLNDLDDSDILALFRSGYLQAALCMTFSLNQIAILAQRRNERLTA</sequence>
<name>A0ABU9Y021_9SPHN</name>
<evidence type="ECO:0000313" key="2">
    <source>
        <dbReference type="Proteomes" id="UP001419910"/>
    </source>
</evidence>
<proteinExistence type="predicted"/>
<dbReference type="Proteomes" id="UP001419910">
    <property type="component" value="Unassembled WGS sequence"/>
</dbReference>
<comment type="caution">
    <text evidence="1">The sequence shown here is derived from an EMBL/GenBank/DDBJ whole genome shotgun (WGS) entry which is preliminary data.</text>
</comment>
<evidence type="ECO:0000313" key="1">
    <source>
        <dbReference type="EMBL" id="MEN2789166.1"/>
    </source>
</evidence>
<reference evidence="1 2" key="1">
    <citation type="submission" date="2024-05" db="EMBL/GenBank/DDBJ databases">
        <authorList>
            <person name="Liu Q."/>
            <person name="Xin Y.-H."/>
        </authorList>
    </citation>
    <scope>NUCLEOTIDE SEQUENCE [LARGE SCALE GENOMIC DNA]</scope>
    <source>
        <strain evidence="1 2">CGMCC 1.10181</strain>
    </source>
</reference>
<dbReference type="RefSeq" id="WP_343891822.1">
    <property type="nucleotide sequence ID" value="NZ_BAAAEH010000047.1"/>
</dbReference>